<evidence type="ECO:0000259" key="1">
    <source>
        <dbReference type="PROSITE" id="PS51159"/>
    </source>
</evidence>
<keyword evidence="2" id="KW-1185">Reference proteome</keyword>
<protein>
    <submittedName>
        <fullName evidence="3">CBM21 domain-containing protein</fullName>
    </submittedName>
</protein>
<evidence type="ECO:0000313" key="2">
    <source>
        <dbReference type="Proteomes" id="UP000887540"/>
    </source>
</evidence>
<dbReference type="AlphaFoldDB" id="A0A914CDV3"/>
<sequence length="254" mass="30048">MLENTPNEDFRLENSLPSEYLKNFLKNGLYSISNEDQLLPIQPTTSISVIVENPRKRKFVKFADDAGQPLATVFQYENPLYEEFLIPNWKITFEQPLSNYAKFNDRLLKNMVSLENAFILEEPYLLYGTIAALNVSKEKQVYVRFTMDSWKSYTDVMAHLFSSSTLYDIFYFYFEIPKPTTEINCIEFCLYCEINEKRIFYDNNNGNNYVIMLEMKTPEIPTLKKVTRKHKKKHHHNAHVVQCLDAINDFWKKL</sequence>
<dbReference type="PANTHER" id="PTHR12307:SF48">
    <property type="entry name" value="PROTEIN PHOSPHATASE 1 REGULATORY SUBUNIT"/>
    <property type="match status" value="1"/>
</dbReference>
<dbReference type="InterPro" id="IPR050782">
    <property type="entry name" value="PP1_regulatory_subunit_3"/>
</dbReference>
<dbReference type="Proteomes" id="UP000887540">
    <property type="component" value="Unplaced"/>
</dbReference>
<dbReference type="GO" id="GO:2001069">
    <property type="term" value="F:glycogen binding"/>
    <property type="evidence" value="ECO:0007669"/>
    <property type="project" value="TreeGrafter"/>
</dbReference>
<evidence type="ECO:0000313" key="3">
    <source>
        <dbReference type="WBParaSite" id="ACRNAN_Path_954.g3672.t1"/>
    </source>
</evidence>
<dbReference type="GO" id="GO:0008157">
    <property type="term" value="F:protein phosphatase 1 binding"/>
    <property type="evidence" value="ECO:0007669"/>
    <property type="project" value="TreeGrafter"/>
</dbReference>
<dbReference type="PROSITE" id="PS51159">
    <property type="entry name" value="CBM21"/>
    <property type="match status" value="1"/>
</dbReference>
<dbReference type="InterPro" id="IPR005036">
    <property type="entry name" value="CBM21_dom"/>
</dbReference>
<dbReference type="WBParaSite" id="ACRNAN_Path_954.g3672.t1">
    <property type="protein sequence ID" value="ACRNAN_Path_954.g3672.t1"/>
    <property type="gene ID" value="ACRNAN_Path_954.g3672"/>
</dbReference>
<dbReference type="InterPro" id="IPR038175">
    <property type="entry name" value="CBM21_dom_sf"/>
</dbReference>
<proteinExistence type="predicted"/>
<dbReference type="Pfam" id="PF03370">
    <property type="entry name" value="CBM_21"/>
    <property type="match status" value="1"/>
</dbReference>
<dbReference type="Gene3D" id="2.60.40.2440">
    <property type="entry name" value="Carbohydrate binding type-21 domain"/>
    <property type="match status" value="1"/>
</dbReference>
<dbReference type="GO" id="GO:0000164">
    <property type="term" value="C:protein phosphatase type 1 complex"/>
    <property type="evidence" value="ECO:0007669"/>
    <property type="project" value="TreeGrafter"/>
</dbReference>
<name>A0A914CDV3_9BILA</name>
<organism evidence="2 3">
    <name type="scientific">Acrobeloides nanus</name>
    <dbReference type="NCBI Taxonomy" id="290746"/>
    <lineage>
        <taxon>Eukaryota</taxon>
        <taxon>Metazoa</taxon>
        <taxon>Ecdysozoa</taxon>
        <taxon>Nematoda</taxon>
        <taxon>Chromadorea</taxon>
        <taxon>Rhabditida</taxon>
        <taxon>Tylenchina</taxon>
        <taxon>Cephalobomorpha</taxon>
        <taxon>Cephaloboidea</taxon>
        <taxon>Cephalobidae</taxon>
        <taxon>Acrobeloides</taxon>
    </lineage>
</organism>
<dbReference type="GO" id="GO:0005979">
    <property type="term" value="P:regulation of glycogen biosynthetic process"/>
    <property type="evidence" value="ECO:0007669"/>
    <property type="project" value="TreeGrafter"/>
</dbReference>
<accession>A0A914CDV3</accession>
<dbReference type="PANTHER" id="PTHR12307">
    <property type="entry name" value="PROTEIN PHOSPHATASE 1 REGULATORY SUBUNIT"/>
    <property type="match status" value="1"/>
</dbReference>
<feature type="domain" description="CBM21" evidence="1">
    <location>
        <begin position="104"/>
        <end position="212"/>
    </location>
</feature>
<reference evidence="3" key="1">
    <citation type="submission" date="2022-11" db="UniProtKB">
        <authorList>
            <consortium name="WormBaseParasite"/>
        </authorList>
    </citation>
    <scope>IDENTIFICATION</scope>
</reference>